<dbReference type="OrthoDB" id="203097at2759"/>
<gene>
    <name evidence="9" type="ORF">ZOSMA_49G00760</name>
</gene>
<evidence type="ECO:0000256" key="6">
    <source>
        <dbReference type="ARBA" id="ARBA00022989"/>
    </source>
</evidence>
<evidence type="ECO:0000256" key="1">
    <source>
        <dbReference type="ARBA" id="ARBA00003198"/>
    </source>
</evidence>
<dbReference type="PANTHER" id="PTHR10361">
    <property type="entry name" value="SODIUM-BILE ACID COTRANSPORTER"/>
    <property type="match status" value="1"/>
</dbReference>
<feature type="transmembrane region" description="Helical" evidence="8">
    <location>
        <begin position="321"/>
        <end position="341"/>
    </location>
</feature>
<dbReference type="PANTHER" id="PTHR10361:SF28">
    <property type="entry name" value="P3 PROTEIN-RELATED"/>
    <property type="match status" value="1"/>
</dbReference>
<feature type="transmembrane region" description="Helical" evidence="8">
    <location>
        <begin position="168"/>
        <end position="186"/>
    </location>
</feature>
<comment type="function">
    <text evidence="1">May function as sodium-coupled metabolite transporter across the chloroplast envelope.</text>
</comment>
<dbReference type="STRING" id="29655.A0A0K9NZ55"/>
<evidence type="ECO:0000256" key="4">
    <source>
        <dbReference type="ARBA" id="ARBA00006528"/>
    </source>
</evidence>
<feature type="transmembrane region" description="Helical" evidence="8">
    <location>
        <begin position="137"/>
        <end position="156"/>
    </location>
</feature>
<keyword evidence="10" id="KW-1185">Reference proteome</keyword>
<keyword evidence="7 8" id="KW-0472">Membrane</keyword>
<dbReference type="InterPro" id="IPR004710">
    <property type="entry name" value="Bilac:Na_transpt"/>
</dbReference>
<reference evidence="10" key="1">
    <citation type="journal article" date="2016" name="Nature">
        <title>The genome of the seagrass Zostera marina reveals angiosperm adaptation to the sea.</title>
        <authorList>
            <person name="Olsen J.L."/>
            <person name="Rouze P."/>
            <person name="Verhelst B."/>
            <person name="Lin Y.-C."/>
            <person name="Bayer T."/>
            <person name="Collen J."/>
            <person name="Dattolo E."/>
            <person name="De Paoli E."/>
            <person name="Dittami S."/>
            <person name="Maumus F."/>
            <person name="Michel G."/>
            <person name="Kersting A."/>
            <person name="Lauritano C."/>
            <person name="Lohaus R."/>
            <person name="Toepel M."/>
            <person name="Tonon T."/>
            <person name="Vanneste K."/>
            <person name="Amirebrahimi M."/>
            <person name="Brakel J."/>
            <person name="Bostroem C."/>
            <person name="Chovatia M."/>
            <person name="Grimwood J."/>
            <person name="Jenkins J.W."/>
            <person name="Jueterbock A."/>
            <person name="Mraz A."/>
            <person name="Stam W.T."/>
            <person name="Tice H."/>
            <person name="Bornberg-Bauer E."/>
            <person name="Green P.J."/>
            <person name="Pearson G.A."/>
            <person name="Procaccini G."/>
            <person name="Duarte C.M."/>
            <person name="Schmutz J."/>
            <person name="Reusch T.B.H."/>
            <person name="Van de Peer Y."/>
        </authorList>
    </citation>
    <scope>NUCLEOTIDE SEQUENCE [LARGE SCALE GENOMIC DNA]</scope>
    <source>
        <strain evidence="10">cv. Finnish</strain>
    </source>
</reference>
<dbReference type="Gene3D" id="1.20.1530.20">
    <property type="match status" value="1"/>
</dbReference>
<feature type="transmembrane region" description="Helical" evidence="8">
    <location>
        <begin position="257"/>
        <end position="278"/>
    </location>
</feature>
<accession>A0A0K9NZ55</accession>
<feature type="transmembrane region" description="Helical" evidence="8">
    <location>
        <begin position="198"/>
        <end position="218"/>
    </location>
</feature>
<protein>
    <submittedName>
        <fullName evidence="9">Putative sodium/metabolite cotransporter BASS1, chloroplastic</fullName>
    </submittedName>
</protein>
<evidence type="ECO:0000256" key="2">
    <source>
        <dbReference type="ARBA" id="ARBA00004119"/>
    </source>
</evidence>
<evidence type="ECO:0000313" key="10">
    <source>
        <dbReference type="Proteomes" id="UP000036987"/>
    </source>
</evidence>
<evidence type="ECO:0000256" key="3">
    <source>
        <dbReference type="ARBA" id="ARBA00004141"/>
    </source>
</evidence>
<evidence type="ECO:0000256" key="5">
    <source>
        <dbReference type="ARBA" id="ARBA00022692"/>
    </source>
</evidence>
<proteinExistence type="inferred from homology"/>
<organism evidence="9 10">
    <name type="scientific">Zostera marina</name>
    <name type="common">Eelgrass</name>
    <dbReference type="NCBI Taxonomy" id="29655"/>
    <lineage>
        <taxon>Eukaryota</taxon>
        <taxon>Viridiplantae</taxon>
        <taxon>Streptophyta</taxon>
        <taxon>Embryophyta</taxon>
        <taxon>Tracheophyta</taxon>
        <taxon>Spermatophyta</taxon>
        <taxon>Magnoliopsida</taxon>
        <taxon>Liliopsida</taxon>
        <taxon>Zosteraceae</taxon>
        <taxon>Zostera</taxon>
    </lineage>
</organism>
<evidence type="ECO:0000313" key="9">
    <source>
        <dbReference type="EMBL" id="KMZ62008.1"/>
    </source>
</evidence>
<comment type="caution">
    <text evidence="9">The sequence shown here is derived from an EMBL/GenBank/DDBJ whole genome shotgun (WGS) entry which is preliminary data.</text>
</comment>
<dbReference type="OMA" id="NWVQPKW"/>
<sequence>MATLGSFFSSSLSTTAVRKRIVLSFNPRKHINTRFTSTHENSKHNASLSINQATSANNFGSSGRPGGGYSIFRAIDPYGSDAFAKTNDCEDDGGASVWNLIARVSDTLSMAFPLWIALACFVGLWKPTTFVWANKKWQMIGLTLTMLGMGMTLTLNDLKEALLMPKELLIGFILQYTVMPLSGFWVSKFMKLPSHYAAGLILVSCCPGGTASNIITFLSRGNVALSVLMTAASTISAVVMTPLLTSKLAGQYVAVDPAGLFTSTVQVVLAPVLVGALLNQYCNSLVRLVSPAMPLVAVGSVAILCGSAISQNSTAILSSGFQVVLASCWLHGLGFSFGYIISRLLGVDVSSSRTISVEVGMQNSVLGVVLAGKHFGNPLTAVPCAVSSVCHSIYGSILAGFWRSLPPPKSKLED</sequence>
<comment type="similarity">
    <text evidence="4">Belongs to the bile acid:sodium symporter (BASS) (TC 2.A.28) family.</text>
</comment>
<name>A0A0K9NZ55_ZOSMR</name>
<feature type="transmembrane region" description="Helical" evidence="8">
    <location>
        <begin position="285"/>
        <end position="309"/>
    </location>
</feature>
<feature type="transmembrane region" description="Helical" evidence="8">
    <location>
        <begin position="225"/>
        <end position="245"/>
    </location>
</feature>
<dbReference type="Pfam" id="PF01758">
    <property type="entry name" value="SBF"/>
    <property type="match status" value="1"/>
</dbReference>
<dbReference type="Proteomes" id="UP000036987">
    <property type="component" value="Unassembled WGS sequence"/>
</dbReference>
<dbReference type="InterPro" id="IPR002657">
    <property type="entry name" value="BilAc:Na_symport/Acr3"/>
</dbReference>
<keyword evidence="5 8" id="KW-0812">Transmembrane</keyword>
<dbReference type="InterPro" id="IPR038770">
    <property type="entry name" value="Na+/solute_symporter_sf"/>
</dbReference>
<comment type="subcellular location">
    <subcellularLocation>
        <location evidence="3">Membrane</location>
        <topology evidence="3">Multi-pass membrane protein</topology>
    </subcellularLocation>
    <subcellularLocation>
        <location evidence="2">Plastid</location>
        <location evidence="2">Chloroplast envelope</location>
    </subcellularLocation>
</comment>
<evidence type="ECO:0000256" key="7">
    <source>
        <dbReference type="ARBA" id="ARBA00023136"/>
    </source>
</evidence>
<dbReference type="GO" id="GO:0009941">
    <property type="term" value="C:chloroplast envelope"/>
    <property type="evidence" value="ECO:0007669"/>
    <property type="project" value="UniProtKB-SubCell"/>
</dbReference>
<evidence type="ECO:0000256" key="8">
    <source>
        <dbReference type="SAM" id="Phobius"/>
    </source>
</evidence>
<feature type="transmembrane region" description="Helical" evidence="8">
    <location>
        <begin position="108"/>
        <end position="125"/>
    </location>
</feature>
<dbReference type="EMBL" id="LFYR01001429">
    <property type="protein sequence ID" value="KMZ62008.1"/>
    <property type="molecule type" value="Genomic_DNA"/>
</dbReference>
<dbReference type="AlphaFoldDB" id="A0A0K9NZ55"/>
<keyword evidence="6 8" id="KW-1133">Transmembrane helix</keyword>
<dbReference type="GO" id="GO:0016020">
    <property type="term" value="C:membrane"/>
    <property type="evidence" value="ECO:0007669"/>
    <property type="project" value="UniProtKB-SubCell"/>
</dbReference>